<comment type="caution">
    <text evidence="2">The sequence shown here is derived from an EMBL/GenBank/DDBJ whole genome shotgun (WGS) entry which is preliminary data.</text>
</comment>
<dbReference type="EMBL" id="CAXAMN010021485">
    <property type="protein sequence ID" value="CAK9060110.1"/>
    <property type="molecule type" value="Genomic_DNA"/>
</dbReference>
<name>A0ABP0NCT1_9DINO</name>
<feature type="region of interest" description="Disordered" evidence="1">
    <location>
        <begin position="39"/>
        <end position="76"/>
    </location>
</feature>
<reference evidence="2 3" key="1">
    <citation type="submission" date="2024-02" db="EMBL/GenBank/DDBJ databases">
        <authorList>
            <person name="Chen Y."/>
            <person name="Shah S."/>
            <person name="Dougan E. K."/>
            <person name="Thang M."/>
            <person name="Chan C."/>
        </authorList>
    </citation>
    <scope>NUCLEOTIDE SEQUENCE [LARGE SCALE GENOMIC DNA]</scope>
</reference>
<organism evidence="2 3">
    <name type="scientific">Durusdinium trenchii</name>
    <dbReference type="NCBI Taxonomy" id="1381693"/>
    <lineage>
        <taxon>Eukaryota</taxon>
        <taxon>Sar</taxon>
        <taxon>Alveolata</taxon>
        <taxon>Dinophyceae</taxon>
        <taxon>Suessiales</taxon>
        <taxon>Symbiodiniaceae</taxon>
        <taxon>Durusdinium</taxon>
    </lineage>
</organism>
<gene>
    <name evidence="2" type="ORF">CCMP2556_LOCUS29567</name>
</gene>
<proteinExistence type="predicted"/>
<evidence type="ECO:0000313" key="2">
    <source>
        <dbReference type="EMBL" id="CAK9060110.1"/>
    </source>
</evidence>
<evidence type="ECO:0000313" key="3">
    <source>
        <dbReference type="Proteomes" id="UP001642484"/>
    </source>
</evidence>
<accession>A0ABP0NCT1</accession>
<dbReference type="Proteomes" id="UP001642484">
    <property type="component" value="Unassembled WGS sequence"/>
</dbReference>
<sequence>MAPTTAIATMSRCTMYDEEKLAIVEVGGQQVQVEIDPEEGPKLLKLDGTPGGPNDVQRLPYCPRGERPRSNNGSWKPWKYYTATEREVAVLIAAKRNKAALELQAAGVKLPGWDFKQGAFS</sequence>
<evidence type="ECO:0000256" key="1">
    <source>
        <dbReference type="SAM" id="MobiDB-lite"/>
    </source>
</evidence>
<protein>
    <submittedName>
        <fullName evidence="2">Uncharacterized protein</fullName>
    </submittedName>
</protein>
<keyword evidence="3" id="KW-1185">Reference proteome</keyword>